<evidence type="ECO:0000313" key="2">
    <source>
        <dbReference type="Proteomes" id="UP001148184"/>
    </source>
</evidence>
<protein>
    <recommendedName>
        <fullName evidence="3">Delta-60 repeat domain-containing protein</fullName>
    </recommendedName>
</protein>
<organism evidence="1 2">
    <name type="scientific">Pseudomonas rubra</name>
    <dbReference type="NCBI Taxonomy" id="2942627"/>
    <lineage>
        <taxon>Bacteria</taxon>
        <taxon>Pseudomonadati</taxon>
        <taxon>Pseudomonadota</taxon>
        <taxon>Gammaproteobacteria</taxon>
        <taxon>Pseudomonadales</taxon>
        <taxon>Pseudomonadaceae</taxon>
        <taxon>Pseudomonas</taxon>
    </lineage>
</organism>
<dbReference type="Proteomes" id="UP001148184">
    <property type="component" value="Unassembled WGS sequence"/>
</dbReference>
<keyword evidence="2" id="KW-1185">Reference proteome</keyword>
<comment type="caution">
    <text evidence="1">The sequence shown here is derived from an EMBL/GenBank/DDBJ whole genome shotgun (WGS) entry which is preliminary data.</text>
</comment>
<proteinExistence type="predicted"/>
<gene>
    <name evidence="1" type="ORF">M5G17_16805</name>
</gene>
<accession>A0ABT5PAY6</accession>
<sequence>MKTQVNHGNIDLSFGDEGYVITDSDKAAGAVCSLATGAIRNFYLDHRLTVSGFYIQGRLANGQVDSQFGEAGTRFLKIVRPVEENVRYVKPLYAMRTAADDCLVIGVLIAGMTARAFVSKVHANGEPDLAYGQAGTATFTLVEASSGKLQVDTSKAVSKLYAAATERVGTRPRLGSVSNFREVATGQVAQDGSLVFSIRDGFFSSYGDFIVKVNARGELEETFQGGYVQVGESGRLARIGSVIFDEQQRIVACGEIANYSFVVRLTAQGAADTSFGAQGSGFCIFAGEQPDHRIRLHSLLSSNTGRLLVGGHMDTYPAFFGSLLIGLEEDGHLDPGFAEGGLLGVRRGDGFYFLCSGLQGSVLATCRDLGWDGTTIGYVTELWCITAQGNIDPAFGNGSSHGFAGSQRTALNHIQEVHAQADGKVLLYAFHGGFTEEPLSTRFCRVLPDTPGHVRAASSRVTLYSR</sequence>
<dbReference type="EMBL" id="JAMDGZ010000035">
    <property type="protein sequence ID" value="MDD1015332.1"/>
    <property type="molecule type" value="Genomic_DNA"/>
</dbReference>
<evidence type="ECO:0008006" key="3">
    <source>
        <dbReference type="Google" id="ProtNLM"/>
    </source>
</evidence>
<name>A0ABT5PAY6_9PSED</name>
<dbReference type="RefSeq" id="WP_273894045.1">
    <property type="nucleotide sequence ID" value="NZ_JAMDGP010000012.1"/>
</dbReference>
<reference evidence="1 2" key="1">
    <citation type="submission" date="2022-05" db="EMBL/GenBank/DDBJ databases">
        <title>Novel Pseudomonas spp. Isolated from a Rainbow Trout Aquaculture Facility.</title>
        <authorList>
            <person name="Testerman T."/>
            <person name="Graf J."/>
        </authorList>
    </citation>
    <scope>NUCLEOTIDE SEQUENCE [LARGE SCALE GENOMIC DNA]</scope>
    <source>
        <strain evidence="1 2">ID1025</strain>
    </source>
</reference>
<evidence type="ECO:0000313" key="1">
    <source>
        <dbReference type="EMBL" id="MDD1015332.1"/>
    </source>
</evidence>
<dbReference type="Gene3D" id="2.80.10.50">
    <property type="match status" value="1"/>
</dbReference>